<dbReference type="OrthoDB" id="2454518at2"/>
<evidence type="ECO:0000313" key="2">
    <source>
        <dbReference type="EMBL" id="RUT35657.1"/>
    </source>
</evidence>
<proteinExistence type="predicted"/>
<sequence>MNKKLMFTAAAMGAAYLMRNPESRQKLMSQVQNFSKSGAGGIGNLLNQFGVGKNNSSSASAVSPSTSSQISHN</sequence>
<keyword evidence="3" id="KW-1185">Reference proteome</keyword>
<organism evidence="2 3">
    <name type="scientific">Paenibacillus zeisoli</name>
    <dbReference type="NCBI Taxonomy" id="2496267"/>
    <lineage>
        <taxon>Bacteria</taxon>
        <taxon>Bacillati</taxon>
        <taxon>Bacillota</taxon>
        <taxon>Bacilli</taxon>
        <taxon>Bacillales</taxon>
        <taxon>Paenibacillaceae</taxon>
        <taxon>Paenibacillus</taxon>
    </lineage>
</organism>
<dbReference type="AlphaFoldDB" id="A0A433XNK5"/>
<comment type="caution">
    <text evidence="2">The sequence shown here is derived from an EMBL/GenBank/DDBJ whole genome shotgun (WGS) entry which is preliminary data.</text>
</comment>
<feature type="region of interest" description="Disordered" evidence="1">
    <location>
        <begin position="54"/>
        <end position="73"/>
    </location>
</feature>
<evidence type="ECO:0000256" key="1">
    <source>
        <dbReference type="SAM" id="MobiDB-lite"/>
    </source>
</evidence>
<dbReference type="Proteomes" id="UP000272464">
    <property type="component" value="Unassembled WGS sequence"/>
</dbReference>
<dbReference type="EMBL" id="RZNX01000001">
    <property type="protein sequence ID" value="RUT35657.1"/>
    <property type="molecule type" value="Genomic_DNA"/>
</dbReference>
<reference evidence="2 3" key="1">
    <citation type="submission" date="2018-12" db="EMBL/GenBank/DDBJ databases">
        <authorList>
            <person name="Sun L."/>
            <person name="Chen Z."/>
        </authorList>
    </citation>
    <scope>NUCLEOTIDE SEQUENCE [LARGE SCALE GENOMIC DNA]</scope>
    <source>
        <strain evidence="2 3">3-5-3</strain>
    </source>
</reference>
<dbReference type="RefSeq" id="WP_127197357.1">
    <property type="nucleotide sequence ID" value="NZ_RZNX01000001.1"/>
</dbReference>
<protein>
    <submittedName>
        <fullName evidence="2">Uncharacterized protein</fullName>
    </submittedName>
</protein>
<gene>
    <name evidence="2" type="ORF">EJP77_01145</name>
</gene>
<name>A0A433XNK5_9BACL</name>
<evidence type="ECO:0000313" key="3">
    <source>
        <dbReference type="Proteomes" id="UP000272464"/>
    </source>
</evidence>
<feature type="compositionally biased region" description="Low complexity" evidence="1">
    <location>
        <begin position="56"/>
        <end position="73"/>
    </location>
</feature>
<accession>A0A433XNK5</accession>